<dbReference type="Pfam" id="PF00106">
    <property type="entry name" value="adh_short"/>
    <property type="match status" value="1"/>
</dbReference>
<dbReference type="InterPro" id="IPR020904">
    <property type="entry name" value="Sc_DH/Rdtase_CS"/>
</dbReference>
<dbReference type="PROSITE" id="PS00061">
    <property type="entry name" value="ADH_SHORT"/>
    <property type="match status" value="1"/>
</dbReference>
<dbReference type="InterPro" id="IPR050259">
    <property type="entry name" value="SDR"/>
</dbReference>
<protein>
    <submittedName>
        <fullName evidence="4">3-oxoacyl-ACP reductase FabG</fullName>
    </submittedName>
</protein>
<dbReference type="PANTHER" id="PTHR42879:SF2">
    <property type="entry name" value="3-OXOACYL-[ACYL-CARRIER-PROTEIN] REDUCTASE FABG"/>
    <property type="match status" value="1"/>
</dbReference>
<dbReference type="SUPFAM" id="SSF51735">
    <property type="entry name" value="NAD(P)-binding Rossmann-fold domains"/>
    <property type="match status" value="1"/>
</dbReference>
<proteinExistence type="inferred from homology"/>
<evidence type="ECO:0000259" key="3">
    <source>
        <dbReference type="SMART" id="SM00822"/>
    </source>
</evidence>
<name>A0ABZ1U2T1_9ACTN</name>
<dbReference type="InterPro" id="IPR057326">
    <property type="entry name" value="KR_dom"/>
</dbReference>
<dbReference type="PRINTS" id="PR00080">
    <property type="entry name" value="SDRFAMILY"/>
</dbReference>
<organism evidence="4 5">
    <name type="scientific">Kitasatospora purpeofusca</name>
    <dbReference type="NCBI Taxonomy" id="67352"/>
    <lineage>
        <taxon>Bacteria</taxon>
        <taxon>Bacillati</taxon>
        <taxon>Actinomycetota</taxon>
        <taxon>Actinomycetes</taxon>
        <taxon>Kitasatosporales</taxon>
        <taxon>Streptomycetaceae</taxon>
        <taxon>Kitasatospora</taxon>
    </lineage>
</organism>
<dbReference type="SMART" id="SM00822">
    <property type="entry name" value="PKS_KR"/>
    <property type="match status" value="1"/>
</dbReference>
<evidence type="ECO:0000313" key="5">
    <source>
        <dbReference type="Proteomes" id="UP001432222"/>
    </source>
</evidence>
<evidence type="ECO:0000256" key="1">
    <source>
        <dbReference type="ARBA" id="ARBA00006484"/>
    </source>
</evidence>
<dbReference type="PRINTS" id="PR00081">
    <property type="entry name" value="GDHRDH"/>
</dbReference>
<sequence>MSERPGGSERHGTTPGTGRVALVTGGSRGIGAAVVHRLAADGLTVHLVYREAEEAARNVVAAVTAAGGRAVAHRADVADEKQVVDLVERIADREGALHVLVNNAAVIDDRLVAATPTAHWERVLRINLTGPFLACREVLPLMLDQGWGRIVNISSNSVRIPGPGQSAYAAAKGGLEALTRTLAVEVGRKGIRINTVAPGKVRTEMTDAVAERLGSDGAGTRWGLPEDISGLVAFLAGEEADYIQGQTFTVDGGRLVMRAAAGARPRRAGVPA</sequence>
<dbReference type="Gene3D" id="3.40.50.720">
    <property type="entry name" value="NAD(P)-binding Rossmann-like Domain"/>
    <property type="match status" value="1"/>
</dbReference>
<feature type="domain" description="Ketoreductase" evidence="3">
    <location>
        <begin position="19"/>
        <end position="199"/>
    </location>
</feature>
<keyword evidence="5" id="KW-1185">Reference proteome</keyword>
<dbReference type="EMBL" id="CP108110">
    <property type="protein sequence ID" value="WUQ84314.1"/>
    <property type="molecule type" value="Genomic_DNA"/>
</dbReference>
<gene>
    <name evidence="4" type="ORF">OHA16_15885</name>
</gene>
<dbReference type="InterPro" id="IPR036291">
    <property type="entry name" value="NAD(P)-bd_dom_sf"/>
</dbReference>
<accession>A0ABZ1U2T1</accession>
<dbReference type="Proteomes" id="UP001432222">
    <property type="component" value="Chromosome"/>
</dbReference>
<dbReference type="PANTHER" id="PTHR42879">
    <property type="entry name" value="3-OXOACYL-(ACYL-CARRIER-PROTEIN) REDUCTASE"/>
    <property type="match status" value="1"/>
</dbReference>
<reference evidence="4" key="1">
    <citation type="submission" date="2022-10" db="EMBL/GenBank/DDBJ databases">
        <title>The complete genomes of actinobacterial strains from the NBC collection.</title>
        <authorList>
            <person name="Joergensen T.S."/>
            <person name="Alvarez Arevalo M."/>
            <person name="Sterndorff E.B."/>
            <person name="Faurdal D."/>
            <person name="Vuksanovic O."/>
            <person name="Mourched A.-S."/>
            <person name="Charusanti P."/>
            <person name="Shaw S."/>
            <person name="Blin K."/>
            <person name="Weber T."/>
        </authorList>
    </citation>
    <scope>NUCLEOTIDE SEQUENCE</scope>
    <source>
        <strain evidence="4">NBC_00222</strain>
    </source>
</reference>
<dbReference type="InterPro" id="IPR002347">
    <property type="entry name" value="SDR_fam"/>
</dbReference>
<evidence type="ECO:0000256" key="2">
    <source>
        <dbReference type="RuleBase" id="RU000363"/>
    </source>
</evidence>
<dbReference type="CDD" id="cd05233">
    <property type="entry name" value="SDR_c"/>
    <property type="match status" value="1"/>
</dbReference>
<comment type="similarity">
    <text evidence="1 2">Belongs to the short-chain dehydrogenases/reductases (SDR) family.</text>
</comment>
<dbReference type="RefSeq" id="WP_328955188.1">
    <property type="nucleotide sequence ID" value="NZ_CP108110.1"/>
</dbReference>
<evidence type="ECO:0000313" key="4">
    <source>
        <dbReference type="EMBL" id="WUQ84314.1"/>
    </source>
</evidence>